<evidence type="ECO:0000256" key="2">
    <source>
        <dbReference type="SAM" id="SignalP"/>
    </source>
</evidence>
<comment type="caution">
    <text evidence="3">The sequence shown here is derived from an EMBL/GenBank/DDBJ whole genome shotgun (WGS) entry which is preliminary data.</text>
</comment>
<proteinExistence type="predicted"/>
<sequence length="121" mass="12582">MNKLLAGFGLTIVMATSSVAFAAPQKAQGPAQLSHPHHPSVPEYRPQTAKIQPALHSAKPQAAKIKPALHSAKPQAAKIKPAVKPQQAAPIAKPDRRGSASVQAQGINMQALIGAIVGRPK</sequence>
<evidence type="ECO:0000313" key="3">
    <source>
        <dbReference type="EMBL" id="TCS40014.1"/>
    </source>
</evidence>
<protein>
    <submittedName>
        <fullName evidence="3">Uncharacterized protein</fullName>
    </submittedName>
</protein>
<evidence type="ECO:0000256" key="1">
    <source>
        <dbReference type="SAM" id="MobiDB-lite"/>
    </source>
</evidence>
<dbReference type="EMBL" id="SLZR01000011">
    <property type="protein sequence ID" value="TCS40014.1"/>
    <property type="molecule type" value="Genomic_DNA"/>
</dbReference>
<gene>
    <name evidence="3" type="ORF">BCF53_111109</name>
</gene>
<organism evidence="3 4">
    <name type="scientific">Reinekea marinisedimentorum</name>
    <dbReference type="NCBI Taxonomy" id="230495"/>
    <lineage>
        <taxon>Bacteria</taxon>
        <taxon>Pseudomonadati</taxon>
        <taxon>Pseudomonadota</taxon>
        <taxon>Gammaproteobacteria</taxon>
        <taxon>Oceanospirillales</taxon>
        <taxon>Saccharospirillaceae</taxon>
        <taxon>Reinekea</taxon>
    </lineage>
</organism>
<feature type="chain" id="PRO_5020891270" evidence="2">
    <location>
        <begin position="23"/>
        <end position="121"/>
    </location>
</feature>
<keyword evidence="2" id="KW-0732">Signal</keyword>
<dbReference type="RefSeq" id="WP_132702231.1">
    <property type="nucleotide sequence ID" value="NZ_SLZR01000011.1"/>
</dbReference>
<name>A0A4R3I3Z3_9GAMM</name>
<keyword evidence="4" id="KW-1185">Reference proteome</keyword>
<reference evidence="3 4" key="1">
    <citation type="submission" date="2019-03" db="EMBL/GenBank/DDBJ databases">
        <title>Genomic Encyclopedia of Archaeal and Bacterial Type Strains, Phase II (KMG-II): from individual species to whole genera.</title>
        <authorList>
            <person name="Goeker M."/>
        </authorList>
    </citation>
    <scope>NUCLEOTIDE SEQUENCE [LARGE SCALE GENOMIC DNA]</scope>
    <source>
        <strain evidence="3 4">DSM 15388</strain>
    </source>
</reference>
<feature type="signal peptide" evidence="2">
    <location>
        <begin position="1"/>
        <end position="22"/>
    </location>
</feature>
<dbReference type="Proteomes" id="UP000295793">
    <property type="component" value="Unassembled WGS sequence"/>
</dbReference>
<accession>A0A4R3I3Z3</accession>
<evidence type="ECO:0000313" key="4">
    <source>
        <dbReference type="Proteomes" id="UP000295793"/>
    </source>
</evidence>
<dbReference type="AlphaFoldDB" id="A0A4R3I3Z3"/>
<feature type="region of interest" description="Disordered" evidence="1">
    <location>
        <begin position="24"/>
        <end position="103"/>
    </location>
</feature>